<keyword evidence="3" id="KW-0812">Transmembrane</keyword>
<keyword evidence="3" id="KW-0472">Membrane</keyword>
<dbReference type="PROSITE" id="PS50853">
    <property type="entry name" value="FN3"/>
    <property type="match status" value="2"/>
</dbReference>
<dbReference type="PANTHER" id="PTHR46344">
    <property type="entry name" value="OS02G0202900 PROTEIN"/>
    <property type="match status" value="1"/>
</dbReference>
<evidence type="ECO:0000313" key="6">
    <source>
        <dbReference type="Proteomes" id="UP001250932"/>
    </source>
</evidence>
<evidence type="ECO:0000256" key="1">
    <source>
        <dbReference type="ARBA" id="ARBA00022441"/>
    </source>
</evidence>
<keyword evidence="1" id="KW-0880">Kelch repeat</keyword>
<feature type="domain" description="Fibronectin type-III" evidence="4">
    <location>
        <begin position="504"/>
        <end position="599"/>
    </location>
</feature>
<dbReference type="Pfam" id="PF01344">
    <property type="entry name" value="Kelch_1"/>
    <property type="match status" value="3"/>
</dbReference>
<dbReference type="Pfam" id="PF17963">
    <property type="entry name" value="Big_9"/>
    <property type="match status" value="3"/>
</dbReference>
<dbReference type="Gene3D" id="2.120.10.80">
    <property type="entry name" value="Kelch-type beta propeller"/>
    <property type="match status" value="1"/>
</dbReference>
<proteinExistence type="predicted"/>
<dbReference type="SMART" id="SM00060">
    <property type="entry name" value="FN3"/>
    <property type="match status" value="2"/>
</dbReference>
<comment type="caution">
    <text evidence="5">The sequence shown here is derived from an EMBL/GenBank/DDBJ whole genome shotgun (WGS) entry which is preliminary data.</text>
</comment>
<dbReference type="InterPro" id="IPR011043">
    <property type="entry name" value="Gal_Oxase/kelch_b-propeller"/>
</dbReference>
<sequence>MGKQTRLQTKIIWMGLGLCVGVIWFLVLMPRLDLPTRADIQGNWAQAGFLDTARTYLATATLLGDGDVLLVGGQAGLDGSGHGVSNATTASELYMTSSDEFIPVASMSESRAGHTATLLQNERVLVAGGINNEWAYQSTAELYEPGVREFAITGSMMTPRAGHVAVQLSNGNVLIVGGHDGTNFLASAELYDPSTGVFTQTGSMHGARSNFSGVLLTTGKVLVLGGYGPPNKTILNSAEVYDPALGTFTPTGALHIGRAGFLQAVRLESGEVLVAGGVGSGGQALSSAELYFPGTGSFVHTGPMINKRQHHTLTRLQNGEVLVVGGWTGSEQSVLSSVEIFHPETGTFSEVEPMAIGRGHHTATLLNNGKVLVSGGSGEASFSSLALGSTELFFCSTCLAPPNPPTQVTAEDEPSDEGGTIRISWTPSLHSGIQEYRVYSSAQSGGPYSLVGTLPTSSVSTYQDTELANGVVQHYIVRTFDGNQESENSHEASALALDNLPPSPPTGLSVTDLLQDDGTALSISWVPSPRDDVVEQRVYRGSVSGGPYSLVSTISGSHTTNFVDEPLVADTIYYYAISAFDGTQESPLTPELSGQPRDNRPVAKPLHLEVVEDGAVSITLMGENHNAVTPVSYTIATVPAYGHLSGQPPHLTYTPLPDFNGVDGFSYVVSVGTLESLPANVMVTVLPVNDPPIAIDDVFTIKEDDPETYFNVLANDTTAPDTGEVLTITEVTSITNNGLLTIGPDHQGLYYTPPQNFFGTETLTYTIMDGLITRKATVSVEVTPVNDPPTITSYALSWLPSSSPNVVEQRVYRSQHSGGPYELLAKIEEPLVFSFHDGEGFAVGTPSYYVIRAFDGTQESVDSNEIHEVSGHRFVAVQEETPISMVLPGFDPEGDPLSTVIQQHPQHGTITGDWPNLMYTPHPNFVGMNSLQFAVSDGELLSKTGTVTFEVSGINDPPTAHSQALQVNPNSEVPIILTGEDGDPEIDQVLSFVLDTVPTAGILSLTAGGPEIVQSQLPVILEDPHVFHRSLGDGLETSTFAFHVEDNGGTSNGGIDTSAQANVIISIVP</sequence>
<dbReference type="Gene3D" id="2.60.40.10">
    <property type="entry name" value="Immunoglobulins"/>
    <property type="match status" value="3"/>
</dbReference>
<dbReference type="Gene3D" id="2.60.40.3440">
    <property type="match status" value="1"/>
</dbReference>
<dbReference type="SMART" id="SM00612">
    <property type="entry name" value="Kelch"/>
    <property type="match status" value="6"/>
</dbReference>
<keyword evidence="3" id="KW-1133">Transmembrane helix</keyword>
<dbReference type="SUPFAM" id="SSF49265">
    <property type="entry name" value="Fibronectin type III"/>
    <property type="match status" value="1"/>
</dbReference>
<organism evidence="5 6">
    <name type="scientific">Candidatus Nitronereus thalassa</name>
    <dbReference type="NCBI Taxonomy" id="3020898"/>
    <lineage>
        <taxon>Bacteria</taxon>
        <taxon>Pseudomonadati</taxon>
        <taxon>Nitrospirota</taxon>
        <taxon>Nitrospiria</taxon>
        <taxon>Nitrospirales</taxon>
        <taxon>Nitrospiraceae</taxon>
        <taxon>Candidatus Nitronereus</taxon>
    </lineage>
</organism>
<gene>
    <name evidence="5" type="ORF">PPG34_04105</name>
</gene>
<feature type="domain" description="Fibronectin type-III" evidence="4">
    <location>
        <begin position="404"/>
        <end position="499"/>
    </location>
</feature>
<accession>A0ABU3K536</accession>
<dbReference type="InterPro" id="IPR015915">
    <property type="entry name" value="Kelch-typ_b-propeller"/>
</dbReference>
<dbReference type="NCBIfam" id="NF012211">
    <property type="entry name" value="tand_rpt_95"/>
    <property type="match status" value="3"/>
</dbReference>
<dbReference type="InterPro" id="IPR036116">
    <property type="entry name" value="FN3_sf"/>
</dbReference>
<keyword evidence="2" id="KW-0677">Repeat</keyword>
<dbReference type="EMBL" id="JAQOUE010000001">
    <property type="protein sequence ID" value="MDT7041519.1"/>
    <property type="molecule type" value="Genomic_DNA"/>
</dbReference>
<dbReference type="InterPro" id="IPR003961">
    <property type="entry name" value="FN3_dom"/>
</dbReference>
<dbReference type="Gene3D" id="2.60.40.2810">
    <property type="match status" value="2"/>
</dbReference>
<dbReference type="InterPro" id="IPR013783">
    <property type="entry name" value="Ig-like_fold"/>
</dbReference>
<dbReference type="Gene3D" id="2.130.10.80">
    <property type="entry name" value="Galactose oxidase/kelch, beta-propeller"/>
    <property type="match status" value="3"/>
</dbReference>
<name>A0ABU3K536_9BACT</name>
<dbReference type="RefSeq" id="WP_313831871.1">
    <property type="nucleotide sequence ID" value="NZ_JAQOUE010000001.1"/>
</dbReference>
<feature type="transmembrane region" description="Helical" evidence="3">
    <location>
        <begin position="12"/>
        <end position="29"/>
    </location>
</feature>
<dbReference type="Proteomes" id="UP001250932">
    <property type="component" value="Unassembled WGS sequence"/>
</dbReference>
<dbReference type="CDD" id="cd00063">
    <property type="entry name" value="FN3"/>
    <property type="match status" value="1"/>
</dbReference>
<keyword evidence="6" id="KW-1185">Reference proteome</keyword>
<evidence type="ECO:0000313" key="5">
    <source>
        <dbReference type="EMBL" id="MDT7041519.1"/>
    </source>
</evidence>
<dbReference type="InterPro" id="IPR006652">
    <property type="entry name" value="Kelch_1"/>
</dbReference>
<dbReference type="SUPFAM" id="SSF117281">
    <property type="entry name" value="Kelch motif"/>
    <property type="match status" value="1"/>
</dbReference>
<protein>
    <submittedName>
        <fullName evidence="5">Ig-like domain-containing protein</fullName>
    </submittedName>
</protein>
<evidence type="ECO:0000256" key="3">
    <source>
        <dbReference type="SAM" id="Phobius"/>
    </source>
</evidence>
<dbReference type="SUPFAM" id="SSF50965">
    <property type="entry name" value="Galactose oxidase, central domain"/>
    <property type="match status" value="1"/>
</dbReference>
<dbReference type="PANTHER" id="PTHR46344:SF27">
    <property type="entry name" value="KELCH REPEAT SUPERFAMILY PROTEIN"/>
    <property type="match status" value="1"/>
</dbReference>
<reference evidence="5 6" key="1">
    <citation type="journal article" date="2023" name="ISME J.">
        <title>Cultivation and genomic characterization of novel and ubiquitous marine nitrite-oxidizing bacteria from the Nitrospirales.</title>
        <authorList>
            <person name="Mueller A.J."/>
            <person name="Daebeler A."/>
            <person name="Herbold C.W."/>
            <person name="Kirkegaard R.H."/>
            <person name="Daims H."/>
        </authorList>
    </citation>
    <scope>NUCLEOTIDE SEQUENCE [LARGE SCALE GENOMIC DNA]</scope>
    <source>
        <strain evidence="5 6">EB</strain>
    </source>
</reference>
<evidence type="ECO:0000259" key="4">
    <source>
        <dbReference type="PROSITE" id="PS50853"/>
    </source>
</evidence>
<dbReference type="InterPro" id="IPR037293">
    <property type="entry name" value="Gal_Oxidase_central_sf"/>
</dbReference>
<evidence type="ECO:0000256" key="2">
    <source>
        <dbReference type="ARBA" id="ARBA00022737"/>
    </source>
</evidence>